<comment type="caution">
    <text evidence="1">The sequence shown here is derived from an EMBL/GenBank/DDBJ whole genome shotgun (WGS) entry which is preliminary data.</text>
</comment>
<gene>
    <name evidence="1" type="ORF">GCM10010389_65770</name>
</gene>
<evidence type="ECO:0000313" key="1">
    <source>
        <dbReference type="EMBL" id="GHA18732.1"/>
    </source>
</evidence>
<name>A0A918S3C9_9ACTN</name>
<reference evidence="1" key="2">
    <citation type="submission" date="2020-09" db="EMBL/GenBank/DDBJ databases">
        <authorList>
            <person name="Sun Q."/>
            <person name="Ohkuma M."/>
        </authorList>
    </citation>
    <scope>NUCLEOTIDE SEQUENCE</scope>
    <source>
        <strain evidence="1">JCM 5016</strain>
    </source>
</reference>
<reference evidence="1" key="1">
    <citation type="journal article" date="2014" name="Int. J. Syst. Evol. Microbiol.">
        <title>Complete genome sequence of Corynebacterium casei LMG S-19264T (=DSM 44701T), isolated from a smear-ripened cheese.</title>
        <authorList>
            <consortium name="US DOE Joint Genome Institute (JGI-PGF)"/>
            <person name="Walter F."/>
            <person name="Albersmeier A."/>
            <person name="Kalinowski J."/>
            <person name="Ruckert C."/>
        </authorList>
    </citation>
    <scope>NUCLEOTIDE SEQUENCE</scope>
    <source>
        <strain evidence="1">JCM 5016</strain>
    </source>
</reference>
<dbReference type="RefSeq" id="WP_190061183.1">
    <property type="nucleotide sequence ID" value="NZ_BMWH01000057.1"/>
</dbReference>
<keyword evidence="2" id="KW-1185">Reference proteome</keyword>
<organism evidence="1 2">
    <name type="scientific">Streptomyces echinoruber</name>
    <dbReference type="NCBI Taxonomy" id="68898"/>
    <lineage>
        <taxon>Bacteria</taxon>
        <taxon>Bacillati</taxon>
        <taxon>Actinomycetota</taxon>
        <taxon>Actinomycetes</taxon>
        <taxon>Kitasatosporales</taxon>
        <taxon>Streptomycetaceae</taxon>
        <taxon>Streptomyces</taxon>
    </lineage>
</organism>
<dbReference type="AlphaFoldDB" id="A0A918S3C9"/>
<dbReference type="Proteomes" id="UP000623010">
    <property type="component" value="Unassembled WGS sequence"/>
</dbReference>
<protein>
    <submittedName>
        <fullName evidence="1">Uncharacterized protein</fullName>
    </submittedName>
</protein>
<accession>A0A918S3C9</accession>
<dbReference type="EMBL" id="BMWH01000057">
    <property type="protein sequence ID" value="GHA18732.1"/>
    <property type="molecule type" value="Genomic_DNA"/>
</dbReference>
<proteinExistence type="predicted"/>
<sequence>MFELAFQAQREAVRLVAAVTVVASAEGKEWREIAEAAGTTEASARAHWGGAKAAELLAETSSTAGRRTQPTTRMAMAFTDGVLLPVVLAMQQGAQLLGNALKTLQRNLGVSPEELTQRAEVPVPAVHLVVDGQAVAPWTLTYVLIDLMEDDPEEIKWLWERAWYGRCHRDLAAGLGTLSAAFRGARIAAGTPELSAVSRRAGLAPEEAVALFEGRTNPDRSVFSLLIASLGADPEGLWPPQVPQHMTMREPQSGGDGT</sequence>
<evidence type="ECO:0000313" key="2">
    <source>
        <dbReference type="Proteomes" id="UP000623010"/>
    </source>
</evidence>